<gene>
    <name evidence="3" type="ORF">SAMN05421543_10387</name>
</gene>
<dbReference type="InterPro" id="IPR012791">
    <property type="entry name" value="3-oxoacid_CoA-transf_B"/>
</dbReference>
<dbReference type="RefSeq" id="WP_074950097.1">
    <property type="nucleotide sequence ID" value="NZ_FPBV01000003.1"/>
</dbReference>
<protein>
    <submittedName>
        <fullName evidence="3">3-oxoacid CoA-transferase/3-oxoacid CoA-transferase subunit B</fullName>
    </submittedName>
</protein>
<dbReference type="OrthoDB" id="9778604at2"/>
<dbReference type="AlphaFoldDB" id="A0A1I7GVF2"/>
<dbReference type="Pfam" id="PF01144">
    <property type="entry name" value="CoA_trans"/>
    <property type="match status" value="1"/>
</dbReference>
<evidence type="ECO:0000256" key="2">
    <source>
        <dbReference type="ARBA" id="ARBA00022679"/>
    </source>
</evidence>
<dbReference type="SMART" id="SM00882">
    <property type="entry name" value="CoA_trans"/>
    <property type="match status" value="1"/>
</dbReference>
<dbReference type="PANTHER" id="PTHR13707">
    <property type="entry name" value="KETOACID-COENZYME A TRANSFERASE"/>
    <property type="match status" value="1"/>
</dbReference>
<dbReference type="Gene3D" id="3.40.1080.10">
    <property type="entry name" value="Glutaconate Coenzyme A-transferase"/>
    <property type="match status" value="1"/>
</dbReference>
<accession>A0A1I7GVF2</accession>
<dbReference type="NCBIfam" id="TIGR02428">
    <property type="entry name" value="pcaJ_scoB_fam"/>
    <property type="match status" value="1"/>
</dbReference>
<evidence type="ECO:0000313" key="3">
    <source>
        <dbReference type="EMBL" id="SFU52418.1"/>
    </source>
</evidence>
<keyword evidence="2 3" id="KW-0808">Transferase</keyword>
<dbReference type="InterPro" id="IPR037171">
    <property type="entry name" value="NagB/RpiA_transferase-like"/>
</dbReference>
<dbReference type="EMBL" id="FPBV01000003">
    <property type="protein sequence ID" value="SFU52418.1"/>
    <property type="molecule type" value="Genomic_DNA"/>
</dbReference>
<comment type="similarity">
    <text evidence="1">Belongs to the 3-oxoacid CoA-transferase subunit B family.</text>
</comment>
<dbReference type="STRING" id="392015.SAMN05421543_10387"/>
<evidence type="ECO:0000256" key="1">
    <source>
        <dbReference type="ARBA" id="ARBA00007047"/>
    </source>
</evidence>
<organism evidence="3 4">
    <name type="scientific">Alicyclobacillus macrosporangiidus</name>
    <dbReference type="NCBI Taxonomy" id="392015"/>
    <lineage>
        <taxon>Bacteria</taxon>
        <taxon>Bacillati</taxon>
        <taxon>Bacillota</taxon>
        <taxon>Bacilli</taxon>
        <taxon>Bacillales</taxon>
        <taxon>Alicyclobacillaceae</taxon>
        <taxon>Alicyclobacillus</taxon>
    </lineage>
</organism>
<dbReference type="Proteomes" id="UP000183508">
    <property type="component" value="Unassembled WGS sequence"/>
</dbReference>
<name>A0A1I7GVF2_9BACL</name>
<dbReference type="InterPro" id="IPR004165">
    <property type="entry name" value="CoA_trans_fam_I"/>
</dbReference>
<proteinExistence type="inferred from homology"/>
<dbReference type="PANTHER" id="PTHR13707:SF57">
    <property type="entry name" value="SUCCINYL-COA:3-KETOACID COENZYME A TRANSFERASE SUBUNIT B-RELATED"/>
    <property type="match status" value="1"/>
</dbReference>
<reference evidence="4" key="1">
    <citation type="submission" date="2016-10" db="EMBL/GenBank/DDBJ databases">
        <authorList>
            <person name="Varghese N."/>
        </authorList>
    </citation>
    <scope>NUCLEOTIDE SEQUENCE [LARGE SCALE GENOMIC DNA]</scope>
    <source>
        <strain evidence="4">DSM 17980</strain>
    </source>
</reference>
<dbReference type="eggNOG" id="COG2057">
    <property type="taxonomic scope" value="Bacteria"/>
</dbReference>
<dbReference type="GO" id="GO:0008410">
    <property type="term" value="F:CoA-transferase activity"/>
    <property type="evidence" value="ECO:0007669"/>
    <property type="project" value="InterPro"/>
</dbReference>
<sequence>MDRKHRIAARAAQELRDGDVVNLGVGIPTRVADHLPPGVDVYLHTENGLLGVGPAPKPGEVDPDVVNASKLPVTQTPGCSFFASDLSFSMIRGGHVDVAILGALQVDAQGRVANWSVPGATVLGVGGAMDLLVGAGRVIVTMSHTTRDGQPKIVQNASLPLTADRPVDLVITELAVFQVTETGLVLTELMPGATLEEVRRRTAAEFRVQLA</sequence>
<dbReference type="SUPFAM" id="SSF100950">
    <property type="entry name" value="NagB/RpiA/CoA transferase-like"/>
    <property type="match status" value="1"/>
</dbReference>
<keyword evidence="4" id="KW-1185">Reference proteome</keyword>
<evidence type="ECO:0000313" key="4">
    <source>
        <dbReference type="Proteomes" id="UP000183508"/>
    </source>
</evidence>